<dbReference type="InterPro" id="IPR019196">
    <property type="entry name" value="ABC_transp_unknown"/>
</dbReference>
<reference evidence="5" key="1">
    <citation type="journal article" date="2011" name="J. Bacteriol.">
        <title>Genome sequences of eight morphologically diverse alphaproteobacteria.</title>
        <authorList>
            <consortium name="US DOE Joint Genome Institute"/>
            <person name="Brown P.J."/>
            <person name="Kysela D.T."/>
            <person name="Buechlein A."/>
            <person name="Hemmerich C."/>
            <person name="Brun Y.V."/>
        </authorList>
    </citation>
    <scope>NUCLEOTIDE SEQUENCE [LARGE SCALE GENOMIC DNA]</scope>
    <source>
        <strain evidence="5">ATCC 49814 / DSM 5838 / IFAM 1418</strain>
    </source>
</reference>
<dbReference type="KEGG" id="hba:Hbal_0089"/>
<keyword evidence="2" id="KW-1133">Transmembrane helix</keyword>
<feature type="domain" description="CRAL-TRIO" evidence="3">
    <location>
        <begin position="108"/>
        <end position="305"/>
    </location>
</feature>
<dbReference type="RefSeq" id="WP_012777949.1">
    <property type="nucleotide sequence ID" value="NC_012982.1"/>
</dbReference>
<keyword evidence="5" id="KW-1185">Reference proteome</keyword>
<dbReference type="Pfam" id="PF23357">
    <property type="entry name" value="DUF7088"/>
    <property type="match status" value="1"/>
</dbReference>
<gene>
    <name evidence="4" type="ordered locus">Hbal_0089</name>
</gene>
<dbReference type="PROSITE" id="PS50191">
    <property type="entry name" value="CRAL_TRIO"/>
    <property type="match status" value="1"/>
</dbReference>
<dbReference type="HOGENOM" id="CLU_029700_0_0_5"/>
<dbReference type="STRING" id="582402.Hbal_0089"/>
<evidence type="ECO:0000256" key="2">
    <source>
        <dbReference type="SAM" id="Phobius"/>
    </source>
</evidence>
<dbReference type="EMBL" id="CP001678">
    <property type="protein sequence ID" value="ACT57791.1"/>
    <property type="molecule type" value="Genomic_DNA"/>
</dbReference>
<dbReference type="Pfam" id="PF09822">
    <property type="entry name" value="ABC_transp_aux"/>
    <property type="match status" value="1"/>
</dbReference>
<proteinExistence type="predicted"/>
<dbReference type="OrthoDB" id="9777219at2"/>
<dbReference type="Proteomes" id="UP000002745">
    <property type="component" value="Chromosome"/>
</dbReference>
<evidence type="ECO:0000313" key="5">
    <source>
        <dbReference type="Proteomes" id="UP000002745"/>
    </source>
</evidence>
<dbReference type="InterPro" id="IPR055396">
    <property type="entry name" value="DUF7088"/>
</dbReference>
<evidence type="ECO:0000256" key="1">
    <source>
        <dbReference type="SAM" id="Coils"/>
    </source>
</evidence>
<keyword evidence="1" id="KW-0175">Coiled coil</keyword>
<protein>
    <submittedName>
        <fullName evidence="4">ABC-type uncharacterized transport system involved in gliding motility auxiliary component protein</fullName>
    </submittedName>
</protein>
<dbReference type="eggNOG" id="COG3225">
    <property type="taxonomic scope" value="Bacteria"/>
</dbReference>
<keyword evidence="2" id="KW-0812">Transmembrane</keyword>
<keyword evidence="2" id="KW-0472">Membrane</keyword>
<organism evidence="4 5">
    <name type="scientific">Hirschia baltica (strain ATCC 49814 / DSM 5838 / IFAM 1418)</name>
    <dbReference type="NCBI Taxonomy" id="582402"/>
    <lineage>
        <taxon>Bacteria</taxon>
        <taxon>Pseudomonadati</taxon>
        <taxon>Pseudomonadota</taxon>
        <taxon>Alphaproteobacteria</taxon>
        <taxon>Hyphomonadales</taxon>
        <taxon>Hyphomonadaceae</taxon>
        <taxon>Hirschia</taxon>
    </lineage>
</organism>
<name>C6XKW2_HIRBI</name>
<dbReference type="AlphaFoldDB" id="C6XKW2"/>
<feature type="coiled-coil region" evidence="1">
    <location>
        <begin position="514"/>
        <end position="541"/>
    </location>
</feature>
<evidence type="ECO:0000259" key="3">
    <source>
        <dbReference type="PROSITE" id="PS50191"/>
    </source>
</evidence>
<evidence type="ECO:0000313" key="4">
    <source>
        <dbReference type="EMBL" id="ACT57791.1"/>
    </source>
</evidence>
<dbReference type="InterPro" id="IPR001251">
    <property type="entry name" value="CRAL-TRIO_dom"/>
</dbReference>
<sequence>MNTKQFTIALSAFAVVIFGGLNIASQNWLSGIRADMTENDLYTLSDAAKKVASSLAEPVELQFVYSRRLAADYPAIRAYGARVRELLAEISARSGGDVIIKEIDPEAFSDEEERIIDAGVQSTPTESGDPLYLAIVGRNSVDDQIVIPYLAPEREALLEYDLVKLISQLDDPAPPRIGILTSLIDMAGTGQSQSDYYVLRELARSFEIVQIAPDFVALPNDLDALMIVHPPKLSPRQQYLIEQGILRIGRAIIALDPTSKASVAARGRRAQVSSSLGRVEGMLGLAPIDEVVIDKQLGLPVERIEDGRRFVEVQPLFIAPPRVQMSGDDPITADLTRAINFGAAGALSVTPEPGADFVPLVWTTPEAMMIGTQIAGKEVTPRELLNNYAALGVSQPLIGRLTGELTSRFTDDIPPLVIPKDPVLAALVNDPETQHQHLEKSVQSVDIILISDTDIFDDTFYVSPNGGAPVADNAVFVMNALDNLSGSDALVNLRSRAPSARPMTRVNKMRDEARERLYEEQEILQLRLKQTEARLNELRAAGAGGGLLSHSGDFDEVDQAEAEELTRFRGEAIEIRQRLREVEREFRADIDLLSGRLVLFNVWLPPAAIILIGFLVVGWRNRSKGRSR</sequence>
<feature type="transmembrane region" description="Helical" evidence="2">
    <location>
        <begin position="597"/>
        <end position="619"/>
    </location>
</feature>
<accession>C6XKW2</accession>